<dbReference type="AlphaFoldDB" id="A0A369ATI9"/>
<dbReference type="GO" id="GO:0006260">
    <property type="term" value="P:DNA replication"/>
    <property type="evidence" value="ECO:0007669"/>
    <property type="project" value="UniProtKB-KW"/>
</dbReference>
<evidence type="ECO:0000313" key="4">
    <source>
        <dbReference type="EMBL" id="RSU01050.1"/>
    </source>
</evidence>
<keyword evidence="3" id="KW-1133">Transmembrane helix</keyword>
<dbReference type="GeneID" id="63146909"/>
<protein>
    <recommendedName>
        <fullName evidence="6">J domain-containing protein</fullName>
    </recommendedName>
</protein>
<comment type="caution">
    <text evidence="4">The sequence shown here is derived from an EMBL/GenBank/DDBJ whole genome shotgun (WGS) entry which is preliminary data.</text>
</comment>
<dbReference type="EMBL" id="NGJX01000009">
    <property type="protein sequence ID" value="RSU01050.1"/>
    <property type="molecule type" value="Genomic_DNA"/>
</dbReference>
<evidence type="ECO:0000256" key="1">
    <source>
        <dbReference type="ARBA" id="ARBA00022705"/>
    </source>
</evidence>
<dbReference type="SUPFAM" id="SSF46565">
    <property type="entry name" value="Chaperone J-domain"/>
    <property type="match status" value="1"/>
</dbReference>
<dbReference type="InterPro" id="IPR001623">
    <property type="entry name" value="DnaJ_domain"/>
</dbReference>
<reference evidence="4 5" key="1">
    <citation type="submission" date="2017-05" db="EMBL/GenBank/DDBJ databases">
        <title>Vagococcus spp. assemblies.</title>
        <authorList>
            <person name="Gulvik C.A."/>
        </authorList>
    </citation>
    <scope>NUCLEOTIDE SEQUENCE [LARGE SCALE GENOMIC DNA]</scope>
    <source>
        <strain evidence="4 5">NCFB 2497</strain>
    </source>
</reference>
<keyword evidence="3" id="KW-0472">Membrane</keyword>
<evidence type="ECO:0008006" key="6">
    <source>
        <dbReference type="Google" id="ProtNLM"/>
    </source>
</evidence>
<dbReference type="Proteomes" id="UP000288197">
    <property type="component" value="Unassembled WGS sequence"/>
</dbReference>
<dbReference type="RefSeq" id="WP_114290032.1">
    <property type="nucleotide sequence ID" value="NZ_JAQDQL010000003.1"/>
</dbReference>
<proteinExistence type="predicted"/>
<dbReference type="InterPro" id="IPR036869">
    <property type="entry name" value="J_dom_sf"/>
</dbReference>
<evidence type="ECO:0000256" key="3">
    <source>
        <dbReference type="SAM" id="Phobius"/>
    </source>
</evidence>
<dbReference type="OrthoDB" id="2199294at2"/>
<name>A0A369ATI9_9ENTE</name>
<keyword evidence="2" id="KW-0346">Stress response</keyword>
<feature type="transmembrane region" description="Helical" evidence="3">
    <location>
        <begin position="256"/>
        <end position="273"/>
    </location>
</feature>
<keyword evidence="3" id="KW-0812">Transmembrane</keyword>
<sequence length="667" mass="78438">MKIYDILGVSPNASIDEIRQAYQQKLKQIDMSKNINEYQDLREAYNLALKQIRTNETIPEEFISTSQNNSFITEEEIKIDESPEPGEKESVVPVSVELKVTEIAQETQGNSFEISFVSFLDKKEFYTNFSNWENLLHPFILNGQIPSNVKQRIKLFLLKNYMLVEDSLRFKLLKLINLTESDFSVADEKKVFKEKIYTKDHLDLSFYSYIPKSDRDDYFINRYELYQVIQKGQPINSIGINTINILKKSDYDDDDLAYLLIVYALLTPNFLPIEEVRNKMNSIQKDMYLHDLEVFNKFVALIENNQAPMVSNIDIIGLSWVSDSVKEKLMSRLKETRRNLPKETTIYQAPITRHTKKNHPQPFNVWKMILLFFLGITFVFGIISFISSVGNNHDHLTYLDDWDIEDDEMFNEEYDEVSYKQETRTSNVKLNYNIYTMLLHDDVLDTEFVAISDKAKNSLEAFKEKNQETFDNLEINDMFQDINETHELTESETVITYSSFKNENLFLKSTTNQLNEIISIEEIPKEDMPHNRELGNLDATLFFSNDLISYYDDLDNYLIDLEKLYNTYLTDELYEKITQIDEEQFMYLSEFGFSKPHLLAIPNKQVLVLTNFDDEFLFLELNDELKIETIYLDFFNTVPEEYVNKANELSNSFDTDNPWAYELGFNL</sequence>
<gene>
    <name evidence="4" type="ORF">CBF32_09305</name>
</gene>
<keyword evidence="5" id="KW-1185">Reference proteome</keyword>
<evidence type="ECO:0000256" key="2">
    <source>
        <dbReference type="ARBA" id="ARBA00023016"/>
    </source>
</evidence>
<evidence type="ECO:0000313" key="5">
    <source>
        <dbReference type="Proteomes" id="UP000288197"/>
    </source>
</evidence>
<feature type="transmembrane region" description="Helical" evidence="3">
    <location>
        <begin position="365"/>
        <end position="386"/>
    </location>
</feature>
<organism evidence="4 5">
    <name type="scientific">Vagococcus fluvialis</name>
    <dbReference type="NCBI Taxonomy" id="2738"/>
    <lineage>
        <taxon>Bacteria</taxon>
        <taxon>Bacillati</taxon>
        <taxon>Bacillota</taxon>
        <taxon>Bacilli</taxon>
        <taxon>Lactobacillales</taxon>
        <taxon>Enterococcaceae</taxon>
        <taxon>Vagococcus</taxon>
    </lineage>
</organism>
<accession>A0A369ATI9</accession>
<dbReference type="CDD" id="cd06257">
    <property type="entry name" value="DnaJ"/>
    <property type="match status" value="1"/>
</dbReference>
<dbReference type="Gene3D" id="1.10.287.110">
    <property type="entry name" value="DnaJ domain"/>
    <property type="match status" value="1"/>
</dbReference>
<keyword evidence="1" id="KW-0235">DNA replication</keyword>